<evidence type="ECO:0000256" key="3">
    <source>
        <dbReference type="ARBA" id="ARBA00022679"/>
    </source>
</evidence>
<keyword evidence="3" id="KW-0808">Transferase</keyword>
<dbReference type="InterPro" id="IPR029064">
    <property type="entry name" value="Ribosomal_eL30-like_sf"/>
</dbReference>
<dbReference type="Gene3D" id="3.30.1330.30">
    <property type="match status" value="1"/>
</dbReference>
<reference evidence="5 6" key="1">
    <citation type="journal article" date="2014" name="Int. J. Syst. Evol. Microbiol.">
        <title>Complete genome sequence of Corynebacterium casei LMG S-19264T (=DSM 44701T), isolated from a smear-ripened cheese.</title>
        <authorList>
            <consortium name="US DOE Joint Genome Institute (JGI-PGF)"/>
            <person name="Walter F."/>
            <person name="Albersmeier A."/>
            <person name="Kalinowski J."/>
            <person name="Ruckert C."/>
        </authorList>
    </citation>
    <scope>NUCLEOTIDE SEQUENCE [LARGE SCALE GENOMIC DNA]</scope>
    <source>
        <strain evidence="5 6">KCTC 12285</strain>
    </source>
</reference>
<evidence type="ECO:0000256" key="2">
    <source>
        <dbReference type="ARBA" id="ARBA00022603"/>
    </source>
</evidence>
<accession>A0A918JTT9</accession>
<dbReference type="SUPFAM" id="SSF55315">
    <property type="entry name" value="L30e-like"/>
    <property type="match status" value="1"/>
</dbReference>
<dbReference type="InterPro" id="IPR053888">
    <property type="entry name" value="MRM3-like_sub_bind"/>
</dbReference>
<comment type="similarity">
    <text evidence="1">Belongs to the class IV-like SAM-binding methyltransferase superfamily. RNA methyltransferase TrmH family.</text>
</comment>
<gene>
    <name evidence="5" type="ORF">GCM10007384_09400</name>
</gene>
<dbReference type="InterPro" id="IPR051259">
    <property type="entry name" value="rRNA_Methyltransferase"/>
</dbReference>
<dbReference type="InterPro" id="IPR001537">
    <property type="entry name" value="SpoU_MeTrfase"/>
</dbReference>
<dbReference type="EMBL" id="BMWS01000004">
    <property type="protein sequence ID" value="GGX09661.1"/>
    <property type="molecule type" value="Genomic_DNA"/>
</dbReference>
<dbReference type="GO" id="GO:0003723">
    <property type="term" value="F:RNA binding"/>
    <property type="evidence" value="ECO:0007669"/>
    <property type="project" value="InterPro"/>
</dbReference>
<dbReference type="SUPFAM" id="SSF75217">
    <property type="entry name" value="alpha/beta knot"/>
    <property type="match status" value="1"/>
</dbReference>
<name>A0A918JTT9_9FLAO</name>
<organism evidence="5 6">
    <name type="scientific">Aquimarina muelleri</name>
    <dbReference type="NCBI Taxonomy" id="279356"/>
    <lineage>
        <taxon>Bacteria</taxon>
        <taxon>Pseudomonadati</taxon>
        <taxon>Bacteroidota</taxon>
        <taxon>Flavobacteriia</taxon>
        <taxon>Flavobacteriales</taxon>
        <taxon>Flavobacteriaceae</taxon>
        <taxon>Aquimarina</taxon>
    </lineage>
</organism>
<evidence type="ECO:0000313" key="5">
    <source>
        <dbReference type="EMBL" id="GGX09661.1"/>
    </source>
</evidence>
<dbReference type="SMART" id="SM00967">
    <property type="entry name" value="SpoU_sub_bind"/>
    <property type="match status" value="1"/>
</dbReference>
<dbReference type="Pfam" id="PF22435">
    <property type="entry name" value="MRM3-like_sub_bind"/>
    <property type="match status" value="1"/>
</dbReference>
<dbReference type="PANTHER" id="PTHR43191:SF2">
    <property type="entry name" value="RRNA METHYLTRANSFERASE 3, MITOCHONDRIAL"/>
    <property type="match status" value="1"/>
</dbReference>
<dbReference type="GO" id="GO:0032259">
    <property type="term" value="P:methylation"/>
    <property type="evidence" value="ECO:0007669"/>
    <property type="project" value="UniProtKB-KW"/>
</dbReference>
<dbReference type="InterPro" id="IPR029028">
    <property type="entry name" value="Alpha/beta_knot_MTases"/>
</dbReference>
<keyword evidence="2 5" id="KW-0489">Methyltransferase</keyword>
<comment type="caution">
    <text evidence="5">The sequence shown here is derived from an EMBL/GenBank/DDBJ whole genome shotgun (WGS) entry which is preliminary data.</text>
</comment>
<dbReference type="AlphaFoldDB" id="A0A918JTT9"/>
<dbReference type="Gene3D" id="3.40.1280.10">
    <property type="match status" value="1"/>
</dbReference>
<dbReference type="InterPro" id="IPR029026">
    <property type="entry name" value="tRNA_m1G_MTases_N"/>
</dbReference>
<evidence type="ECO:0000313" key="6">
    <source>
        <dbReference type="Proteomes" id="UP000601108"/>
    </source>
</evidence>
<protein>
    <submittedName>
        <fullName evidence="5">rRNA methyltransferase</fullName>
    </submittedName>
</protein>
<dbReference type="GO" id="GO:0008173">
    <property type="term" value="F:RNA methyltransferase activity"/>
    <property type="evidence" value="ECO:0007669"/>
    <property type="project" value="InterPro"/>
</dbReference>
<dbReference type="InterPro" id="IPR013123">
    <property type="entry name" value="SpoU_subst-bd"/>
</dbReference>
<dbReference type="Pfam" id="PF00588">
    <property type="entry name" value="SpoU_methylase"/>
    <property type="match status" value="1"/>
</dbReference>
<proteinExistence type="inferred from homology"/>
<evidence type="ECO:0000256" key="1">
    <source>
        <dbReference type="ARBA" id="ARBA00007228"/>
    </source>
</evidence>
<sequence length="287" mass="32028">MKYLKKKTSFLDISIFAIMQNQIKSLQNDKIKFLTQLKEKSRVRRKEKLFIIEGKREIILAIQGGYEVTQLYYCPSIINVKEVLSIVTTFKNKVELFEITIEIYQKLAYRVTTEGIIALVVSKDTSIENFVLPSKNPLILIAEAPEKPGNIGALLRTADAAQLDAVLIADPKTDIYNPNIIRSSVGCIFTNNIATGSTFDIINFLKKQKIHIYGAALQASVDYHTQDYTQPTAIVVGTEATGLSNSFLENTTQNIKIPMSGIIDSMNVSVAAGILIFEAKRQRGFNN</sequence>
<keyword evidence="6" id="KW-1185">Reference proteome</keyword>
<dbReference type="GO" id="GO:0006396">
    <property type="term" value="P:RNA processing"/>
    <property type="evidence" value="ECO:0007669"/>
    <property type="project" value="InterPro"/>
</dbReference>
<dbReference type="GO" id="GO:0005737">
    <property type="term" value="C:cytoplasm"/>
    <property type="evidence" value="ECO:0007669"/>
    <property type="project" value="UniProtKB-ARBA"/>
</dbReference>
<evidence type="ECO:0000259" key="4">
    <source>
        <dbReference type="SMART" id="SM00967"/>
    </source>
</evidence>
<dbReference type="Proteomes" id="UP000601108">
    <property type="component" value="Unassembled WGS sequence"/>
</dbReference>
<dbReference type="PANTHER" id="PTHR43191">
    <property type="entry name" value="RRNA METHYLTRANSFERASE 3"/>
    <property type="match status" value="1"/>
</dbReference>
<feature type="domain" description="RNA 2-O ribose methyltransferase substrate binding" evidence="4">
    <location>
        <begin position="51"/>
        <end position="126"/>
    </location>
</feature>